<dbReference type="EMBL" id="DAKRPA010000155">
    <property type="protein sequence ID" value="DAZ96801.1"/>
    <property type="molecule type" value="Genomic_DNA"/>
</dbReference>
<dbReference type="InterPro" id="IPR002562">
    <property type="entry name" value="3'-5'_exonuclease_dom"/>
</dbReference>
<dbReference type="Pfam" id="PF01612">
    <property type="entry name" value="DNA_pol_A_exo1"/>
    <property type="match status" value="1"/>
</dbReference>
<dbReference type="CDD" id="cd04332">
    <property type="entry name" value="YbaK_like"/>
    <property type="match status" value="1"/>
</dbReference>
<dbReference type="Pfam" id="PF01927">
    <property type="entry name" value="Mut7-C"/>
    <property type="match status" value="1"/>
</dbReference>
<dbReference type="Gene3D" id="3.90.960.10">
    <property type="entry name" value="YbaK/aminoacyl-tRNA synthetase-associated domain"/>
    <property type="match status" value="1"/>
</dbReference>
<gene>
    <name evidence="3" type="ORF">N0F65_007062</name>
</gene>
<dbReference type="InterPro" id="IPR002782">
    <property type="entry name" value="Mut7-C_RNAse_dom"/>
</dbReference>
<name>A0AAV2YTS6_9STRA</name>
<accession>A0AAV2YTS6</accession>
<sequence>MPDDGHSTTGGSAMDAIVAQWTTADGDADAWSRVGIASARQELVRTCGKHMHATFYGEMTSGARGKGGGSSTRGTNKFLEMEAQLLRGFQALSSHSEAVGSSEAFWTFAVELVLWLASEDSAQLAIEAPTAPQQPDTGKKSKKKPKGQPFVPLAFLVVNALHKMISEGTESMQTECRVQGSRHAELRQFCVEELKSPTFIDHKLLIEIIELFGVSQLDDCLIQQEARYLVDIKSHAALIKLCSTFRSVDWVFTDLLCALISSKDWASAELLVRTFDDPSTNGELSLHQVPTHAQKSVPHIGNDVLLLARFLVEEAIRLQEFKRGNTDGSNSQAHKIVFQFSLQTQFPDVDLLYSRDGLMKLVEKQRWQMALTFVGSDATLQRLLLDHMVAAGVMAHARALAERMGMVDFEPENHELQLPVRSVAPDIDSADCLKLSLLRDTVIMCDNDDSVQAAADFLLVGSDPVDPRYSRVIGLDVEWKPTSSKICAATGSITTTAIASILQIASSSRVFMVDLLSLHESSALFSLLGELFTRTDILKVGFGFDTDLKVLHQTFPEQPCFRMVSPFLELSSAIFQLLGTSVGNSLSHVTTRLLGKPLDKRMQMSNWDDRPLSVAQLEYAALDAFCLVQIVEQTMTPSLTSEEPITWKDLSNAIGALSLSSPLGDQAATEAIALRHEYHTNWVERHRAGTSKTPLISSEDVASAWHSRKMAAAAKGVIGGELQFLPLAEGKALLEEREGQRQTYRAINSICLFIDGQPSIACIDAKCKLDTAQLAILCGVGRRKVKLATAMECEETFGFAPGTVPPFGHRLAHLTKIYADESLERVDYWVCGSGSIETLLIVPSPAFFQIMDVETGDISIHRSNEGDSIDSASSRALSGPIGNDGSQQEEFKFLADSMVGRVGRWLRTIGIDVIIWDPTTAPRARNGDHKGSLLSLAAKEQRILLTRDKKLADRRDAGACFVVSSDNPYEQFQEIKAHFALQLKKEEMMSRCAKCNGKGFTIVTADYVRQQTDDEVHERVLEVVNEFWICNACKKVYWEGPKYSSAYENMVHMFDDVDVVDKNAVDTQSAT</sequence>
<protein>
    <recommendedName>
        <fullName evidence="2">3'-5' exonuclease domain-containing protein</fullName>
    </recommendedName>
</protein>
<dbReference type="GO" id="GO:0003676">
    <property type="term" value="F:nucleic acid binding"/>
    <property type="evidence" value="ECO:0007669"/>
    <property type="project" value="InterPro"/>
</dbReference>
<dbReference type="PANTHER" id="PTHR47765">
    <property type="entry name" value="3'-5' EXONUCLEASE DOMAIN-CONTAINING PROTEIN"/>
    <property type="match status" value="1"/>
</dbReference>
<dbReference type="InterPro" id="IPR007214">
    <property type="entry name" value="YbaK/aa-tRNA-synth-assoc-dom"/>
</dbReference>
<comment type="caution">
    <text evidence="3">The sequence shown here is derived from an EMBL/GenBank/DDBJ whole genome shotgun (WGS) entry which is preliminary data.</text>
</comment>
<dbReference type="Pfam" id="PF04073">
    <property type="entry name" value="tRNA_edit"/>
    <property type="match status" value="1"/>
</dbReference>
<keyword evidence="4" id="KW-1185">Reference proteome</keyword>
<dbReference type="Proteomes" id="UP001146120">
    <property type="component" value="Unassembled WGS sequence"/>
</dbReference>
<dbReference type="SMART" id="SM00474">
    <property type="entry name" value="35EXOc"/>
    <property type="match status" value="1"/>
</dbReference>
<reference evidence="3" key="2">
    <citation type="journal article" date="2023" name="Microbiol Resour">
        <title>Decontamination and Annotation of the Draft Genome Sequence of the Oomycete Lagenidium giganteum ARSEF 373.</title>
        <authorList>
            <person name="Morgan W.R."/>
            <person name="Tartar A."/>
        </authorList>
    </citation>
    <scope>NUCLEOTIDE SEQUENCE</scope>
    <source>
        <strain evidence="3">ARSEF 373</strain>
    </source>
</reference>
<dbReference type="InterPro" id="IPR012337">
    <property type="entry name" value="RNaseH-like_sf"/>
</dbReference>
<feature type="region of interest" description="Disordered" evidence="1">
    <location>
        <begin position="864"/>
        <end position="884"/>
    </location>
</feature>
<evidence type="ECO:0000256" key="1">
    <source>
        <dbReference type="SAM" id="MobiDB-lite"/>
    </source>
</evidence>
<dbReference type="SUPFAM" id="SSF53098">
    <property type="entry name" value="Ribonuclease H-like"/>
    <property type="match status" value="1"/>
</dbReference>
<evidence type="ECO:0000313" key="4">
    <source>
        <dbReference type="Proteomes" id="UP001146120"/>
    </source>
</evidence>
<dbReference type="Gene3D" id="3.30.420.10">
    <property type="entry name" value="Ribonuclease H-like superfamily/Ribonuclease H"/>
    <property type="match status" value="1"/>
</dbReference>
<dbReference type="InterPro" id="IPR036754">
    <property type="entry name" value="YbaK/aa-tRNA-synt-asso_dom_sf"/>
</dbReference>
<dbReference type="PANTHER" id="PTHR47765:SF2">
    <property type="entry name" value="EXONUCLEASE MUT-7 HOMOLOG"/>
    <property type="match status" value="1"/>
</dbReference>
<dbReference type="AlphaFoldDB" id="A0AAV2YTS6"/>
<dbReference type="SUPFAM" id="SSF55826">
    <property type="entry name" value="YbaK/ProRS associated domain"/>
    <property type="match status" value="1"/>
</dbReference>
<evidence type="ECO:0000313" key="3">
    <source>
        <dbReference type="EMBL" id="DAZ96801.1"/>
    </source>
</evidence>
<dbReference type="InterPro" id="IPR052408">
    <property type="entry name" value="Exonuclease_MUT-7-like"/>
</dbReference>
<feature type="region of interest" description="Disordered" evidence="1">
    <location>
        <begin position="128"/>
        <end position="147"/>
    </location>
</feature>
<evidence type="ECO:0000259" key="2">
    <source>
        <dbReference type="SMART" id="SM00474"/>
    </source>
</evidence>
<dbReference type="GO" id="GO:0008408">
    <property type="term" value="F:3'-5' exonuclease activity"/>
    <property type="evidence" value="ECO:0007669"/>
    <property type="project" value="InterPro"/>
</dbReference>
<dbReference type="GO" id="GO:0002161">
    <property type="term" value="F:aminoacyl-tRNA deacylase activity"/>
    <property type="evidence" value="ECO:0007669"/>
    <property type="project" value="InterPro"/>
</dbReference>
<feature type="domain" description="3'-5' exonuclease" evidence="2">
    <location>
        <begin position="442"/>
        <end position="640"/>
    </location>
</feature>
<proteinExistence type="predicted"/>
<dbReference type="InterPro" id="IPR036397">
    <property type="entry name" value="RNaseH_sf"/>
</dbReference>
<organism evidence="3 4">
    <name type="scientific">Lagenidium giganteum</name>
    <dbReference type="NCBI Taxonomy" id="4803"/>
    <lineage>
        <taxon>Eukaryota</taxon>
        <taxon>Sar</taxon>
        <taxon>Stramenopiles</taxon>
        <taxon>Oomycota</taxon>
        <taxon>Peronosporomycetes</taxon>
        <taxon>Pythiales</taxon>
        <taxon>Pythiaceae</taxon>
    </lineage>
</organism>
<reference evidence="3" key="1">
    <citation type="submission" date="2022-11" db="EMBL/GenBank/DDBJ databases">
        <authorList>
            <person name="Morgan W.R."/>
            <person name="Tartar A."/>
        </authorList>
    </citation>
    <scope>NUCLEOTIDE SEQUENCE</scope>
    <source>
        <strain evidence="3">ARSEF 373</strain>
    </source>
</reference>